<reference evidence="2 3" key="1">
    <citation type="submission" date="2016-05" db="EMBL/GenBank/DDBJ databases">
        <title>Paenibacillus sp. 1ZS3-15 nov., isolated from the rhizosphere soil.</title>
        <authorList>
            <person name="Zhang X.X."/>
            <person name="Zhang J."/>
        </authorList>
    </citation>
    <scope>NUCLEOTIDE SEQUENCE [LARGE SCALE GENOMIC DNA]</scope>
    <source>
        <strain evidence="2 3">1ZS3-15</strain>
    </source>
</reference>
<dbReference type="STRING" id="1850517.A8708_23255"/>
<dbReference type="AlphaFoldDB" id="A0A198ANH0"/>
<sequence>MRHEIAPQLQQLTPLRVTIWNEFRHEKTKPSVREIYPQGMHHAIAEGLTGNFVIHTATLDEPEHGLTEELLANTDVLIWWGHVAHKEVADEIVDRVAARVLQGMGFIALHSSHYAKVFKKLMGTTCALLYRDAGEKERLWVTAPGHPIAEGIGPFFELEREEMYGEFFDIPTPDEVVFTSWFEGGNIFRSGCCFNRGLGKIFYFQPGHELYPTYRDANVLRVISNAVRWAAPVKRDALRFGKDVPALEVIRSKGME</sequence>
<protein>
    <submittedName>
        <fullName evidence="2">Trehalose utilization protein ThuA</fullName>
    </submittedName>
</protein>
<evidence type="ECO:0000313" key="2">
    <source>
        <dbReference type="EMBL" id="OAS23089.1"/>
    </source>
</evidence>
<proteinExistence type="predicted"/>
<dbReference type="InterPro" id="IPR029062">
    <property type="entry name" value="Class_I_gatase-like"/>
</dbReference>
<dbReference type="InterPro" id="IPR029010">
    <property type="entry name" value="ThuA-like"/>
</dbReference>
<evidence type="ECO:0000313" key="3">
    <source>
        <dbReference type="Proteomes" id="UP000078454"/>
    </source>
</evidence>
<comment type="caution">
    <text evidence="2">The sequence shown here is derived from an EMBL/GenBank/DDBJ whole genome shotgun (WGS) entry which is preliminary data.</text>
</comment>
<dbReference type="InterPro" id="IPR009381">
    <property type="entry name" value="Trehalose_catabolism_ThuA_prok"/>
</dbReference>
<dbReference type="Proteomes" id="UP000078454">
    <property type="component" value="Unassembled WGS sequence"/>
</dbReference>
<evidence type="ECO:0000259" key="1">
    <source>
        <dbReference type="Pfam" id="PF06283"/>
    </source>
</evidence>
<gene>
    <name evidence="2" type="ORF">A8708_23255</name>
</gene>
<dbReference type="RefSeq" id="WP_068661938.1">
    <property type="nucleotide sequence ID" value="NZ_LYPB01000042.1"/>
</dbReference>
<dbReference type="EMBL" id="LYPB01000042">
    <property type="protein sequence ID" value="OAS23089.1"/>
    <property type="molecule type" value="Genomic_DNA"/>
</dbReference>
<dbReference type="Pfam" id="PF06283">
    <property type="entry name" value="ThuA"/>
    <property type="match status" value="1"/>
</dbReference>
<feature type="domain" description="ThuA-like" evidence="1">
    <location>
        <begin position="16"/>
        <end position="230"/>
    </location>
</feature>
<keyword evidence="3" id="KW-1185">Reference proteome</keyword>
<organism evidence="2 3">
    <name type="scientific">Paenibacillus oryzisoli</name>
    <dbReference type="NCBI Taxonomy" id="1850517"/>
    <lineage>
        <taxon>Bacteria</taxon>
        <taxon>Bacillati</taxon>
        <taxon>Bacillota</taxon>
        <taxon>Bacilli</taxon>
        <taxon>Bacillales</taxon>
        <taxon>Paenibacillaceae</taxon>
        <taxon>Paenibacillus</taxon>
    </lineage>
</organism>
<accession>A0A198ANH0</accession>
<dbReference type="PIRSF" id="PIRSF030013">
    <property type="entry name" value="ThuA"/>
    <property type="match status" value="1"/>
</dbReference>
<dbReference type="Gene3D" id="3.40.50.880">
    <property type="match status" value="1"/>
</dbReference>
<dbReference type="SUPFAM" id="SSF52317">
    <property type="entry name" value="Class I glutamine amidotransferase-like"/>
    <property type="match status" value="1"/>
</dbReference>
<name>A0A198ANH0_9BACL</name>